<dbReference type="PANTHER" id="PTHR20941:SF1">
    <property type="entry name" value="FOLIC ACID SYNTHESIS PROTEIN FOL1"/>
    <property type="match status" value="1"/>
</dbReference>
<dbReference type="SUPFAM" id="SSF51717">
    <property type="entry name" value="Dihydropteroate synthetase-like"/>
    <property type="match status" value="1"/>
</dbReference>
<dbReference type="GO" id="GO:0046656">
    <property type="term" value="P:folic acid biosynthetic process"/>
    <property type="evidence" value="ECO:0007669"/>
    <property type="project" value="UniProtKB-KW"/>
</dbReference>
<comment type="pathway">
    <text evidence="3 9">Cofactor biosynthesis; tetrahydrofolate biosynthesis; 7,8-dihydrofolate from 2-amino-4-hydroxy-6-hydroxymethyl-7,8-dihydropteridine diphosphate and 4-aminobenzoate: step 1/2.</text>
</comment>
<dbReference type="EMBL" id="WMBT01000001">
    <property type="protein sequence ID" value="MTD99160.1"/>
    <property type="molecule type" value="Genomic_DNA"/>
</dbReference>
<comment type="similarity">
    <text evidence="9">Belongs to the DHPS family.</text>
</comment>
<dbReference type="PROSITE" id="PS50972">
    <property type="entry name" value="PTERIN_BINDING"/>
    <property type="match status" value="1"/>
</dbReference>
<organism evidence="11 12">
    <name type="scientific">Paracoccus lichenicola</name>
    <dbReference type="NCBI Taxonomy" id="2665644"/>
    <lineage>
        <taxon>Bacteria</taxon>
        <taxon>Pseudomonadati</taxon>
        <taxon>Pseudomonadota</taxon>
        <taxon>Alphaproteobacteria</taxon>
        <taxon>Rhodobacterales</taxon>
        <taxon>Paracoccaceae</taxon>
        <taxon>Paracoccus</taxon>
    </lineage>
</organism>
<comment type="caution">
    <text evidence="11">The sequence shown here is derived from an EMBL/GenBank/DDBJ whole genome shotgun (WGS) entry which is preliminary data.</text>
</comment>
<dbReference type="Gene3D" id="3.20.20.20">
    <property type="entry name" value="Dihydropteroate synthase-like"/>
    <property type="match status" value="1"/>
</dbReference>
<dbReference type="InterPro" id="IPR045031">
    <property type="entry name" value="DHP_synth-like"/>
</dbReference>
<feature type="domain" description="Pterin-binding" evidence="10">
    <location>
        <begin position="65"/>
        <end position="313"/>
    </location>
</feature>
<dbReference type="PANTHER" id="PTHR20941">
    <property type="entry name" value="FOLATE SYNTHESIS PROTEINS"/>
    <property type="match status" value="1"/>
</dbReference>
<gene>
    <name evidence="11" type="primary">folP</name>
    <name evidence="11" type="ORF">GIY56_02535</name>
</gene>
<proteinExistence type="inferred from homology"/>
<dbReference type="PROSITE" id="PS00792">
    <property type="entry name" value="DHPS_1"/>
    <property type="match status" value="1"/>
</dbReference>
<comment type="function">
    <text evidence="9">Catalyzes the condensation of para-aminobenzoate (pABA) with 6-hydroxymethyl-7,8-dihydropterin diphosphate (DHPt-PP) to form 7,8-dihydropteroate (H2Pte), the immediate precursor of folate derivatives.</text>
</comment>
<dbReference type="GO" id="GO:0046654">
    <property type="term" value="P:tetrahydrofolate biosynthetic process"/>
    <property type="evidence" value="ECO:0007669"/>
    <property type="project" value="UniProtKB-UniPathway"/>
</dbReference>
<dbReference type="InterPro" id="IPR011005">
    <property type="entry name" value="Dihydropteroate_synth-like_sf"/>
</dbReference>
<keyword evidence="8 9" id="KW-0289">Folate biosynthesis</keyword>
<comment type="cofactor">
    <cofactor evidence="2 9">
        <name>Mg(2+)</name>
        <dbReference type="ChEBI" id="CHEBI:18420"/>
    </cofactor>
</comment>
<evidence type="ECO:0000256" key="7">
    <source>
        <dbReference type="ARBA" id="ARBA00022842"/>
    </source>
</evidence>
<accession>A0A6L6HLP0</accession>
<dbReference type="EC" id="2.5.1.15" evidence="4 9"/>
<dbReference type="UniPathway" id="UPA00077">
    <property type="reaction ID" value="UER00156"/>
</dbReference>
<evidence type="ECO:0000256" key="5">
    <source>
        <dbReference type="ARBA" id="ARBA00022679"/>
    </source>
</evidence>
<name>A0A6L6HLP0_9RHOB</name>
<dbReference type="Pfam" id="PF00809">
    <property type="entry name" value="Pterin_bind"/>
    <property type="match status" value="1"/>
</dbReference>
<evidence type="ECO:0000256" key="9">
    <source>
        <dbReference type="RuleBase" id="RU361205"/>
    </source>
</evidence>
<keyword evidence="5 9" id="KW-0808">Transferase</keyword>
<comment type="catalytic activity">
    <reaction evidence="1">
        <text>(7,8-dihydropterin-6-yl)methyl diphosphate + 4-aminobenzoate = 7,8-dihydropteroate + diphosphate</text>
        <dbReference type="Rhea" id="RHEA:19949"/>
        <dbReference type="ChEBI" id="CHEBI:17836"/>
        <dbReference type="ChEBI" id="CHEBI:17839"/>
        <dbReference type="ChEBI" id="CHEBI:33019"/>
        <dbReference type="ChEBI" id="CHEBI:72950"/>
        <dbReference type="EC" id="2.5.1.15"/>
    </reaction>
</comment>
<evidence type="ECO:0000256" key="2">
    <source>
        <dbReference type="ARBA" id="ARBA00001946"/>
    </source>
</evidence>
<evidence type="ECO:0000256" key="1">
    <source>
        <dbReference type="ARBA" id="ARBA00000012"/>
    </source>
</evidence>
<keyword evidence="7 9" id="KW-0460">Magnesium</keyword>
<dbReference type="AlphaFoldDB" id="A0A6L6HLP0"/>
<dbReference type="Proteomes" id="UP000481417">
    <property type="component" value="Unassembled WGS sequence"/>
</dbReference>
<dbReference type="CDD" id="cd00739">
    <property type="entry name" value="DHPS"/>
    <property type="match status" value="1"/>
</dbReference>
<evidence type="ECO:0000256" key="6">
    <source>
        <dbReference type="ARBA" id="ARBA00022723"/>
    </source>
</evidence>
<dbReference type="InterPro" id="IPR000489">
    <property type="entry name" value="Pterin-binding_dom"/>
</dbReference>
<evidence type="ECO:0000256" key="8">
    <source>
        <dbReference type="ARBA" id="ARBA00022909"/>
    </source>
</evidence>
<sequence length="325" mass="34351">MTLYYRPIPVAHGRHALAGGWTRFSQVEILERGAAARVSDDIPADVLGRLTAPRPALAGLSLDRPRVMGIVNATPDSFSDGGAYDPVRHGQQLVQDGTDLLDIGGESTRPGAAEVPVADEIARIVPAIRALSGSAPVSVDTRKAPVAQAALEAGAAMVNDVSGFDFDPALAPLVAERQVPVCLMHAQGLPATMQDDPRYDDVLLDVYDALDARIRRAEAAGIPRARIVVDPGIGFGKTQAHNLAILRRISLYHGLGCAILLGVSRKRFIGTIGGADNPADRAPGTLALTLAAVAQGVQVHRVHDVRGLVQGLRLWQAVNDNEKAR</sequence>
<evidence type="ECO:0000313" key="11">
    <source>
        <dbReference type="EMBL" id="MTD99160.1"/>
    </source>
</evidence>
<keyword evidence="12" id="KW-1185">Reference proteome</keyword>
<dbReference type="GO" id="GO:0046872">
    <property type="term" value="F:metal ion binding"/>
    <property type="evidence" value="ECO:0007669"/>
    <property type="project" value="UniProtKB-KW"/>
</dbReference>
<dbReference type="GO" id="GO:0005829">
    <property type="term" value="C:cytosol"/>
    <property type="evidence" value="ECO:0007669"/>
    <property type="project" value="TreeGrafter"/>
</dbReference>
<reference evidence="11 12" key="1">
    <citation type="submission" date="2019-11" db="EMBL/GenBank/DDBJ databases">
        <authorList>
            <person name="Lang L."/>
        </authorList>
    </citation>
    <scope>NUCLEOTIDE SEQUENCE [LARGE SCALE GENOMIC DNA]</scope>
    <source>
        <strain evidence="11 12">YIM 132242</strain>
    </source>
</reference>
<dbReference type="InterPro" id="IPR006390">
    <property type="entry name" value="DHP_synth_dom"/>
</dbReference>
<dbReference type="RefSeq" id="WP_328288411.1">
    <property type="nucleotide sequence ID" value="NZ_WMBT01000001.1"/>
</dbReference>
<evidence type="ECO:0000256" key="3">
    <source>
        <dbReference type="ARBA" id="ARBA00004763"/>
    </source>
</evidence>
<protein>
    <recommendedName>
        <fullName evidence="4 9">Dihydropteroate synthase</fullName>
        <shortName evidence="9">DHPS</shortName>
        <ecNumber evidence="4 9">2.5.1.15</ecNumber>
    </recommendedName>
    <alternativeName>
        <fullName evidence="9">Dihydropteroate pyrophosphorylase</fullName>
    </alternativeName>
</protein>
<dbReference type="NCBIfam" id="TIGR01496">
    <property type="entry name" value="DHPS"/>
    <property type="match status" value="1"/>
</dbReference>
<evidence type="ECO:0000259" key="10">
    <source>
        <dbReference type="PROSITE" id="PS50972"/>
    </source>
</evidence>
<evidence type="ECO:0000313" key="12">
    <source>
        <dbReference type="Proteomes" id="UP000481417"/>
    </source>
</evidence>
<evidence type="ECO:0000256" key="4">
    <source>
        <dbReference type="ARBA" id="ARBA00012458"/>
    </source>
</evidence>
<keyword evidence="6 9" id="KW-0479">Metal-binding</keyword>
<dbReference type="GO" id="GO:0004156">
    <property type="term" value="F:dihydropteroate synthase activity"/>
    <property type="evidence" value="ECO:0007669"/>
    <property type="project" value="UniProtKB-EC"/>
</dbReference>